<feature type="region of interest" description="Disordered" evidence="1">
    <location>
        <begin position="561"/>
        <end position="584"/>
    </location>
</feature>
<gene>
    <name evidence="3" type="ORF">B0T20DRAFT_489411</name>
</gene>
<feature type="transmembrane region" description="Helical" evidence="2">
    <location>
        <begin position="203"/>
        <end position="226"/>
    </location>
</feature>
<dbReference type="AlphaFoldDB" id="A0AAE0P195"/>
<evidence type="ECO:0000313" key="4">
    <source>
        <dbReference type="Proteomes" id="UP001281003"/>
    </source>
</evidence>
<keyword evidence="2" id="KW-0812">Transmembrane</keyword>
<organism evidence="3 4">
    <name type="scientific">Sordaria brevicollis</name>
    <dbReference type="NCBI Taxonomy" id="83679"/>
    <lineage>
        <taxon>Eukaryota</taxon>
        <taxon>Fungi</taxon>
        <taxon>Dikarya</taxon>
        <taxon>Ascomycota</taxon>
        <taxon>Pezizomycotina</taxon>
        <taxon>Sordariomycetes</taxon>
        <taxon>Sordariomycetidae</taxon>
        <taxon>Sordariales</taxon>
        <taxon>Sordariaceae</taxon>
        <taxon>Sordaria</taxon>
    </lineage>
</organism>
<reference evidence="3" key="2">
    <citation type="submission" date="2023-07" db="EMBL/GenBank/DDBJ databases">
        <authorList>
            <consortium name="Lawrence Berkeley National Laboratory"/>
            <person name="Haridas S."/>
            <person name="Hensen N."/>
            <person name="Bonometti L."/>
            <person name="Westerberg I."/>
            <person name="Brannstrom I.O."/>
            <person name="Guillou S."/>
            <person name="Cros-Aarteil S."/>
            <person name="Calhoun S."/>
            <person name="Kuo A."/>
            <person name="Mondo S."/>
            <person name="Pangilinan J."/>
            <person name="Riley R."/>
            <person name="LaButti K."/>
            <person name="Andreopoulos B."/>
            <person name="Lipzen A."/>
            <person name="Chen C."/>
            <person name="Yanf M."/>
            <person name="Daum C."/>
            <person name="Ng V."/>
            <person name="Clum A."/>
            <person name="Steindorff A."/>
            <person name="Ohm R."/>
            <person name="Martin F."/>
            <person name="Silar P."/>
            <person name="Natvig D."/>
            <person name="Lalanne C."/>
            <person name="Gautier V."/>
            <person name="Ament-velasquez S.L."/>
            <person name="Kruys A."/>
            <person name="Hutchinson M.I."/>
            <person name="Powell A.J."/>
            <person name="Barry K."/>
            <person name="Miller A.N."/>
            <person name="Grigoriev I.V."/>
            <person name="Debuchy R."/>
            <person name="Gladieux P."/>
            <person name="Thoren M.H."/>
            <person name="Johannesson H."/>
        </authorList>
    </citation>
    <scope>NUCLEOTIDE SEQUENCE</scope>
    <source>
        <strain evidence="3">FGSC 1904</strain>
    </source>
</reference>
<protein>
    <recommendedName>
        <fullName evidence="5">MARVEL domain-containing protein</fullName>
    </recommendedName>
</protein>
<keyword evidence="2" id="KW-1133">Transmembrane helix</keyword>
<feature type="region of interest" description="Disordered" evidence="1">
    <location>
        <begin position="497"/>
        <end position="519"/>
    </location>
</feature>
<feature type="transmembrane region" description="Helical" evidence="2">
    <location>
        <begin position="96"/>
        <end position="120"/>
    </location>
</feature>
<feature type="transmembrane region" description="Helical" evidence="2">
    <location>
        <begin position="126"/>
        <end position="147"/>
    </location>
</feature>
<comment type="caution">
    <text evidence="3">The sequence shown here is derived from an EMBL/GenBank/DDBJ whole genome shotgun (WGS) entry which is preliminary data.</text>
</comment>
<reference evidence="3" key="1">
    <citation type="journal article" date="2023" name="Mol. Phylogenet. Evol.">
        <title>Genome-scale phylogeny and comparative genomics of the fungal order Sordariales.</title>
        <authorList>
            <person name="Hensen N."/>
            <person name="Bonometti L."/>
            <person name="Westerberg I."/>
            <person name="Brannstrom I.O."/>
            <person name="Guillou S."/>
            <person name="Cros-Aarteil S."/>
            <person name="Calhoun S."/>
            <person name="Haridas S."/>
            <person name="Kuo A."/>
            <person name="Mondo S."/>
            <person name="Pangilinan J."/>
            <person name="Riley R."/>
            <person name="LaButti K."/>
            <person name="Andreopoulos B."/>
            <person name="Lipzen A."/>
            <person name="Chen C."/>
            <person name="Yan M."/>
            <person name="Daum C."/>
            <person name="Ng V."/>
            <person name="Clum A."/>
            <person name="Steindorff A."/>
            <person name="Ohm R.A."/>
            <person name="Martin F."/>
            <person name="Silar P."/>
            <person name="Natvig D.O."/>
            <person name="Lalanne C."/>
            <person name="Gautier V."/>
            <person name="Ament-Velasquez S.L."/>
            <person name="Kruys A."/>
            <person name="Hutchinson M.I."/>
            <person name="Powell A.J."/>
            <person name="Barry K."/>
            <person name="Miller A.N."/>
            <person name="Grigoriev I.V."/>
            <person name="Debuchy R."/>
            <person name="Gladieux P."/>
            <person name="Hiltunen Thoren M."/>
            <person name="Johannesson H."/>
        </authorList>
    </citation>
    <scope>NUCLEOTIDE SEQUENCE</scope>
    <source>
        <strain evidence="3">FGSC 1904</strain>
    </source>
</reference>
<feature type="compositionally biased region" description="Low complexity" evidence="1">
    <location>
        <begin position="328"/>
        <end position="349"/>
    </location>
</feature>
<sequence>MLPTVNTKFPPPPTAPIPVKPHFPLRTAHKKRPSLEIITDFNPHPASRSCGAPRLGALGWTFSVMRALQFAGLIAVIGLCAHFVDEFSTKSLGSPSELLGTLVVAVIAVIYVVISYILYYDVMLPYLLSGILDGLLLIAFIVVASLLGKPLSQLQCAQMPTGPNANNFWTSVSFSVKSQQTTDDGLYFTFVHIDQPTCYETKAIWGLSIALCVLFAFSSIVCVGLWRRVRGETTTTVGRAGAGWGIREKNYYLYKSESESDVSLYGHKDSQTTAPQPQFPPPPLAPMRITRGVHHRSNSNNQQLYDDSDPQDVPVPTIRARAGLPQNRRSLSGSRSSVDSVESSSTLSRGASPEGQLRISGGGGGGLAPPPPVRHCCNGGRVGLGIMPTIPGSPIDATQELAITDSISPIMSRAPEALPLQVADPAFRSTSTSNLTLTVPAATHGNTSTYNTHHKHGRVGAGKATLHPPLTITTEFPIISPSVYSPTENVSPEEYYRRHAAQQQQQQRQQRSPLSPYSLRGLGSFMARRGCKRKEVPPPIVVHPSSPSQFAHIVNSAGMDSVALGTPVDGPSPAQQPQPPKRRKTVWGMMVEGWWDLGLLERMGSGKRR</sequence>
<feature type="region of interest" description="Disordered" evidence="1">
    <location>
        <begin position="446"/>
        <end position="465"/>
    </location>
</feature>
<dbReference type="Proteomes" id="UP001281003">
    <property type="component" value="Unassembled WGS sequence"/>
</dbReference>
<evidence type="ECO:0000313" key="3">
    <source>
        <dbReference type="EMBL" id="KAK3391352.1"/>
    </source>
</evidence>
<feature type="compositionally biased region" description="Low complexity" evidence="1">
    <location>
        <begin position="502"/>
        <end position="511"/>
    </location>
</feature>
<name>A0AAE0P195_SORBR</name>
<feature type="non-terminal residue" evidence="3">
    <location>
        <position position="609"/>
    </location>
</feature>
<feature type="transmembrane region" description="Helical" evidence="2">
    <location>
        <begin position="64"/>
        <end position="84"/>
    </location>
</feature>
<dbReference type="EMBL" id="JAUTDP010000013">
    <property type="protein sequence ID" value="KAK3391352.1"/>
    <property type="molecule type" value="Genomic_DNA"/>
</dbReference>
<evidence type="ECO:0000256" key="1">
    <source>
        <dbReference type="SAM" id="MobiDB-lite"/>
    </source>
</evidence>
<evidence type="ECO:0000256" key="2">
    <source>
        <dbReference type="SAM" id="Phobius"/>
    </source>
</evidence>
<accession>A0AAE0P195</accession>
<keyword evidence="2" id="KW-0472">Membrane</keyword>
<proteinExistence type="predicted"/>
<evidence type="ECO:0008006" key="5">
    <source>
        <dbReference type="Google" id="ProtNLM"/>
    </source>
</evidence>
<keyword evidence="4" id="KW-1185">Reference proteome</keyword>
<feature type="region of interest" description="Disordered" evidence="1">
    <location>
        <begin position="264"/>
        <end position="374"/>
    </location>
</feature>